<dbReference type="EMBL" id="JBHSTP010000002">
    <property type="protein sequence ID" value="MFC6356526.1"/>
    <property type="molecule type" value="Genomic_DNA"/>
</dbReference>
<dbReference type="Proteomes" id="UP001596306">
    <property type="component" value="Unassembled WGS sequence"/>
</dbReference>
<dbReference type="RefSeq" id="WP_386731063.1">
    <property type="nucleotide sequence ID" value="NZ_JBHSTP010000002.1"/>
</dbReference>
<protein>
    <submittedName>
        <fullName evidence="1">Uncharacterized protein</fullName>
    </submittedName>
</protein>
<evidence type="ECO:0000313" key="1">
    <source>
        <dbReference type="EMBL" id="MFC6356526.1"/>
    </source>
</evidence>
<name>A0ABW1VEK0_9MICO</name>
<organism evidence="1 2">
    <name type="scientific">Luethyella okanaganae</name>
    <dbReference type="NCBI Taxonomy" id="69372"/>
    <lineage>
        <taxon>Bacteria</taxon>
        <taxon>Bacillati</taxon>
        <taxon>Actinomycetota</taxon>
        <taxon>Actinomycetes</taxon>
        <taxon>Micrococcales</taxon>
        <taxon>Microbacteriaceae</taxon>
        <taxon>Luethyella</taxon>
    </lineage>
</organism>
<sequence>MSADASERWLELAAQFPVTPKRSVAALRSSHSDEQVSEGQLRRAYWGDRTAIVLVVAVDDTDATADVWPATLEPGVENEAAIVVEESASPLHAGVSLWPTKPATIPFAALDQTVAVFPKTVFRAISSGVRTRDIEGIRLGESEPEFGSGVEAAIDELFDTMDVLEAVPQYRPSPATGTAQKLPVALSDLIVWLDIPQAHGMSILLGKQPLSAEQAQTIARRATLSVDEVWGSVSPLPSDLDRELQEPRWRRAIRNRAVGGDEVAARSQLGYDAFQLAARQGAGDGREKWRQRIEAALTVKGS</sequence>
<reference evidence="2" key="1">
    <citation type="journal article" date="2019" name="Int. J. Syst. Evol. Microbiol.">
        <title>The Global Catalogue of Microorganisms (GCM) 10K type strain sequencing project: providing services to taxonomists for standard genome sequencing and annotation.</title>
        <authorList>
            <consortium name="The Broad Institute Genomics Platform"/>
            <consortium name="The Broad Institute Genome Sequencing Center for Infectious Disease"/>
            <person name="Wu L."/>
            <person name="Ma J."/>
        </authorList>
    </citation>
    <scope>NUCLEOTIDE SEQUENCE [LARGE SCALE GENOMIC DNA]</scope>
    <source>
        <strain evidence="2">CCUG 43304</strain>
    </source>
</reference>
<comment type="caution">
    <text evidence="1">The sequence shown here is derived from an EMBL/GenBank/DDBJ whole genome shotgun (WGS) entry which is preliminary data.</text>
</comment>
<evidence type="ECO:0000313" key="2">
    <source>
        <dbReference type="Proteomes" id="UP001596306"/>
    </source>
</evidence>
<gene>
    <name evidence="1" type="ORF">ACFQB0_10445</name>
</gene>
<accession>A0ABW1VEK0</accession>
<proteinExistence type="predicted"/>
<keyword evidence="2" id="KW-1185">Reference proteome</keyword>